<evidence type="ECO:0000256" key="3">
    <source>
        <dbReference type="ARBA" id="ARBA00022723"/>
    </source>
</evidence>
<keyword evidence="6" id="KW-1185">Reference proteome</keyword>
<dbReference type="InterPro" id="IPR023198">
    <property type="entry name" value="PGP-like_dom2"/>
</dbReference>
<evidence type="ECO:0000256" key="2">
    <source>
        <dbReference type="ARBA" id="ARBA00006171"/>
    </source>
</evidence>
<dbReference type="SFLD" id="SFLDG01129">
    <property type="entry name" value="C1.5:_HAD__Beta-PGM__Phosphata"/>
    <property type="match status" value="1"/>
</dbReference>
<dbReference type="RefSeq" id="WP_213887445.1">
    <property type="nucleotide sequence ID" value="NZ_JAGFNU010000001.1"/>
</dbReference>
<keyword evidence="3" id="KW-0479">Metal-binding</keyword>
<dbReference type="InterPro" id="IPR036412">
    <property type="entry name" value="HAD-like_sf"/>
</dbReference>
<dbReference type="PANTHER" id="PTHR46193:SF10">
    <property type="entry name" value="6-PHOSPHOGLUCONATE PHOSPHATASE"/>
    <property type="match status" value="1"/>
</dbReference>
<accession>A0ABV5JB33</accession>
<evidence type="ECO:0000313" key="5">
    <source>
        <dbReference type="EMBL" id="MFB9230666.1"/>
    </source>
</evidence>
<comment type="cofactor">
    <cofactor evidence="1">
        <name>Mg(2+)</name>
        <dbReference type="ChEBI" id="CHEBI:18420"/>
    </cofactor>
</comment>
<dbReference type="PANTHER" id="PTHR46193">
    <property type="entry name" value="6-PHOSPHOGLUCONATE PHOSPHATASE"/>
    <property type="match status" value="1"/>
</dbReference>
<dbReference type="Gene3D" id="3.40.50.1000">
    <property type="entry name" value="HAD superfamily/HAD-like"/>
    <property type="match status" value="1"/>
</dbReference>
<dbReference type="SFLD" id="SFLDG01135">
    <property type="entry name" value="C1.5.6:_HAD__Beta-PGM__Phospha"/>
    <property type="match status" value="1"/>
</dbReference>
<dbReference type="InterPro" id="IPR051600">
    <property type="entry name" value="Beta-PGM-like"/>
</dbReference>
<keyword evidence="5" id="KW-0378">Hydrolase</keyword>
<dbReference type="Pfam" id="PF00702">
    <property type="entry name" value="Hydrolase"/>
    <property type="match status" value="1"/>
</dbReference>
<dbReference type="EMBL" id="JBHMEA010000007">
    <property type="protein sequence ID" value="MFB9230666.1"/>
    <property type="molecule type" value="Genomic_DNA"/>
</dbReference>
<dbReference type="NCBIfam" id="TIGR01549">
    <property type="entry name" value="HAD-SF-IA-v1"/>
    <property type="match status" value="1"/>
</dbReference>
<keyword evidence="4" id="KW-0460">Magnesium</keyword>
<protein>
    <submittedName>
        <fullName evidence="5">HAD family hydrolase</fullName>
    </submittedName>
</protein>
<dbReference type="Proteomes" id="UP001589683">
    <property type="component" value="Unassembled WGS sequence"/>
</dbReference>
<reference evidence="5 6" key="1">
    <citation type="submission" date="2024-09" db="EMBL/GenBank/DDBJ databases">
        <authorList>
            <person name="Sun Q."/>
            <person name="Mori K."/>
        </authorList>
    </citation>
    <scope>NUCLEOTIDE SEQUENCE [LARGE SCALE GENOMIC DNA]</scope>
    <source>
        <strain evidence="5 6">CECT 8726</strain>
    </source>
</reference>
<comment type="similarity">
    <text evidence="2">Belongs to the HAD-like hydrolase superfamily. CbbY/CbbZ/Gph/YieH family.</text>
</comment>
<dbReference type="GO" id="GO:0016787">
    <property type="term" value="F:hydrolase activity"/>
    <property type="evidence" value="ECO:0007669"/>
    <property type="project" value="UniProtKB-KW"/>
</dbReference>
<dbReference type="CDD" id="cd07526">
    <property type="entry name" value="HAD_BPGM_like"/>
    <property type="match status" value="1"/>
</dbReference>
<evidence type="ECO:0000313" key="6">
    <source>
        <dbReference type="Proteomes" id="UP001589683"/>
    </source>
</evidence>
<dbReference type="InterPro" id="IPR023214">
    <property type="entry name" value="HAD_sf"/>
</dbReference>
<dbReference type="SFLD" id="SFLDS00003">
    <property type="entry name" value="Haloacid_Dehalogenase"/>
    <property type="match status" value="1"/>
</dbReference>
<dbReference type="NCBIfam" id="TIGR01509">
    <property type="entry name" value="HAD-SF-IA-v3"/>
    <property type="match status" value="1"/>
</dbReference>
<evidence type="ECO:0000256" key="4">
    <source>
        <dbReference type="ARBA" id="ARBA00022842"/>
    </source>
</evidence>
<comment type="caution">
    <text evidence="5">The sequence shown here is derived from an EMBL/GenBank/DDBJ whole genome shotgun (WGS) entry which is preliminary data.</text>
</comment>
<dbReference type="InterPro" id="IPR006439">
    <property type="entry name" value="HAD-SF_hydro_IA"/>
</dbReference>
<name>A0ABV5JB33_9RHOB</name>
<evidence type="ECO:0000256" key="1">
    <source>
        <dbReference type="ARBA" id="ARBA00001946"/>
    </source>
</evidence>
<proteinExistence type="inferred from homology"/>
<dbReference type="PRINTS" id="PR00413">
    <property type="entry name" value="HADHALOGNASE"/>
</dbReference>
<gene>
    <name evidence="5" type="ORF">ACFFUT_02555</name>
</gene>
<dbReference type="Gene3D" id="1.10.150.240">
    <property type="entry name" value="Putative phosphatase, domain 2"/>
    <property type="match status" value="1"/>
</dbReference>
<organism evidence="5 6">
    <name type="scientific">Pseudohalocynthiibacter aestuariivivens</name>
    <dbReference type="NCBI Taxonomy" id="1591409"/>
    <lineage>
        <taxon>Bacteria</taxon>
        <taxon>Pseudomonadati</taxon>
        <taxon>Pseudomonadota</taxon>
        <taxon>Alphaproteobacteria</taxon>
        <taxon>Rhodobacterales</taxon>
        <taxon>Paracoccaceae</taxon>
        <taxon>Pseudohalocynthiibacter</taxon>
    </lineage>
</organism>
<sequence length="221" mass="23745">MTIQQNFELVVFDCDGVLIDSEIISSSANAEALTKAGYPITTEEVIQLYTGVPDASLYAEVEAKLGRPLPERFDEDIKKLVFQKYRTELHAITGAREVLSSLKTTKCIASSSSPTKLALGLIETALYELTYPHIYSANLVARGKPHPDIFEFAAREMKSAPSNCLVIEDSVAGVTAARAAGMACIGFDGGSHCMNGHAEKLKNSGAFTVIGSLTELLEIAL</sequence>
<dbReference type="SUPFAM" id="SSF56784">
    <property type="entry name" value="HAD-like"/>
    <property type="match status" value="1"/>
</dbReference>